<dbReference type="AlphaFoldDB" id="A0A1X1EGV3"/>
<reference evidence="6 7" key="1">
    <citation type="journal article" date="2017" name="Antonie Van Leeuwenhoek">
        <title>Phylogenomic resolution of the bacterial genus Pantoea and its relationship with Erwinia and Tatumella.</title>
        <authorList>
            <person name="Palmer M."/>
            <person name="Steenkamp E.T."/>
            <person name="Coetzee M.P."/>
            <person name="Chan W.Y."/>
            <person name="van Zyl E."/>
            <person name="De Maayer P."/>
            <person name="Coutinho T.A."/>
            <person name="Blom J."/>
            <person name="Smits T.H."/>
            <person name="Duffy B."/>
            <person name="Venter S.N."/>
        </authorList>
    </citation>
    <scope>NUCLEOTIDE SEQUENCE [LARGE SCALE GENOMIC DNA]</scope>
    <source>
        <strain evidence="6 7">LMG 2657</strain>
    </source>
</reference>
<dbReference type="Pfam" id="PF01625">
    <property type="entry name" value="PMSR"/>
    <property type="match status" value="1"/>
</dbReference>
<dbReference type="SUPFAM" id="SSF55068">
    <property type="entry name" value="Peptide methionine sulfoxide reductase"/>
    <property type="match status" value="1"/>
</dbReference>
<proteinExistence type="inferred from homology"/>
<name>A0A1X1EGV3_PANCY</name>
<dbReference type="Gene3D" id="3.30.1060.10">
    <property type="entry name" value="Peptide methionine sulphoxide reductase MsrA"/>
    <property type="match status" value="1"/>
</dbReference>
<comment type="caution">
    <text evidence="6">The sequence shown here is derived from an EMBL/GenBank/DDBJ whole genome shotgun (WGS) entry which is preliminary data.</text>
</comment>
<sequence length="180" mass="20134">MKSESAIFAGGCFWCTEAIFQSIDGVIAVESGYIGGHVASPTYDQVYSDTTGHAEAVRIVFDADIVSYDDLLDIHFATHDPSQPNIKEGVERSRYRSALFPTSDAQRIAAKQGIARTEAEIGKPLVTTLEPLSEWYPAEDYHQNFWEKEGQENAFCMMNIPAKLQKLRNKFPKQAKENPL</sequence>
<evidence type="ECO:0000259" key="5">
    <source>
        <dbReference type="Pfam" id="PF01625"/>
    </source>
</evidence>
<evidence type="ECO:0000256" key="2">
    <source>
        <dbReference type="ARBA" id="ARBA00047806"/>
    </source>
</evidence>
<protein>
    <recommendedName>
        <fullName evidence="4">Peptide methionine sulfoxide reductase MsrA</fullName>
        <shortName evidence="4">Protein-methionine-S-oxide reductase</shortName>
        <ecNumber evidence="4">1.8.4.11</ecNumber>
    </recommendedName>
    <alternativeName>
        <fullName evidence="4">Peptide-methionine (S)-S-oxide reductase</fullName>
        <shortName evidence="4">Peptide Met(O) reductase</shortName>
    </alternativeName>
</protein>
<keyword evidence="1 4" id="KW-0560">Oxidoreductase</keyword>
<comment type="similarity">
    <text evidence="4">Belongs to the MsrA Met sulfoxide reductase family.</text>
</comment>
<dbReference type="EMBL" id="MLJI01000003">
    <property type="protein sequence ID" value="ORM88156.1"/>
    <property type="molecule type" value="Genomic_DNA"/>
</dbReference>
<dbReference type="Proteomes" id="UP000193749">
    <property type="component" value="Unassembled WGS sequence"/>
</dbReference>
<organism evidence="6 7">
    <name type="scientific">Pantoea cypripedii</name>
    <name type="common">Pectobacterium cypripedii</name>
    <name type="synonym">Erwinia cypripedii</name>
    <dbReference type="NCBI Taxonomy" id="55209"/>
    <lineage>
        <taxon>Bacteria</taxon>
        <taxon>Pseudomonadati</taxon>
        <taxon>Pseudomonadota</taxon>
        <taxon>Gammaproteobacteria</taxon>
        <taxon>Enterobacterales</taxon>
        <taxon>Erwiniaceae</taxon>
        <taxon>Pantoea</taxon>
    </lineage>
</organism>
<feature type="domain" description="Peptide methionine sulphoxide reductase MsrA" evidence="5">
    <location>
        <begin position="6"/>
        <end position="152"/>
    </location>
</feature>
<dbReference type="PANTHER" id="PTHR43774">
    <property type="entry name" value="PEPTIDE METHIONINE SULFOXIDE REDUCTASE"/>
    <property type="match status" value="1"/>
</dbReference>
<dbReference type="InterPro" id="IPR036509">
    <property type="entry name" value="Met_Sox_Rdtase_MsrA_sf"/>
</dbReference>
<evidence type="ECO:0000313" key="7">
    <source>
        <dbReference type="Proteomes" id="UP000193749"/>
    </source>
</evidence>
<comment type="function">
    <text evidence="4">Has an important function as a repair enzyme for proteins that have been inactivated by oxidation. Catalyzes the reversible oxidation-reduction of methionine sulfoxide in proteins to methionine.</text>
</comment>
<comment type="catalytic activity">
    <reaction evidence="3 4">
        <text>[thioredoxin]-disulfide + L-methionine + H2O = L-methionine (S)-S-oxide + [thioredoxin]-dithiol</text>
        <dbReference type="Rhea" id="RHEA:19993"/>
        <dbReference type="Rhea" id="RHEA-COMP:10698"/>
        <dbReference type="Rhea" id="RHEA-COMP:10700"/>
        <dbReference type="ChEBI" id="CHEBI:15377"/>
        <dbReference type="ChEBI" id="CHEBI:29950"/>
        <dbReference type="ChEBI" id="CHEBI:50058"/>
        <dbReference type="ChEBI" id="CHEBI:57844"/>
        <dbReference type="ChEBI" id="CHEBI:58772"/>
        <dbReference type="EC" id="1.8.4.11"/>
    </reaction>
</comment>
<dbReference type="OrthoDB" id="4174719at2"/>
<evidence type="ECO:0000256" key="3">
    <source>
        <dbReference type="ARBA" id="ARBA00048782"/>
    </source>
</evidence>
<evidence type="ECO:0000256" key="4">
    <source>
        <dbReference type="HAMAP-Rule" id="MF_01401"/>
    </source>
</evidence>
<dbReference type="GO" id="GO:0008113">
    <property type="term" value="F:peptide-methionine (S)-S-oxide reductase activity"/>
    <property type="evidence" value="ECO:0007669"/>
    <property type="project" value="UniProtKB-UniRule"/>
</dbReference>
<evidence type="ECO:0000256" key="1">
    <source>
        <dbReference type="ARBA" id="ARBA00023002"/>
    </source>
</evidence>
<keyword evidence="7" id="KW-1185">Reference proteome</keyword>
<dbReference type="InterPro" id="IPR002569">
    <property type="entry name" value="Met_Sox_Rdtase_MsrA_dom"/>
</dbReference>
<dbReference type="NCBIfam" id="TIGR00401">
    <property type="entry name" value="msrA"/>
    <property type="match status" value="1"/>
</dbReference>
<dbReference type="EC" id="1.8.4.11" evidence="4"/>
<gene>
    <name evidence="4" type="primary">msrA</name>
    <name evidence="6" type="ORF">HA50_29965</name>
</gene>
<feature type="active site" evidence="4">
    <location>
        <position position="12"/>
    </location>
</feature>
<comment type="catalytic activity">
    <reaction evidence="2 4">
        <text>L-methionyl-[protein] + [thioredoxin]-disulfide + H2O = L-methionyl-(S)-S-oxide-[protein] + [thioredoxin]-dithiol</text>
        <dbReference type="Rhea" id="RHEA:14217"/>
        <dbReference type="Rhea" id="RHEA-COMP:10698"/>
        <dbReference type="Rhea" id="RHEA-COMP:10700"/>
        <dbReference type="Rhea" id="RHEA-COMP:12313"/>
        <dbReference type="Rhea" id="RHEA-COMP:12315"/>
        <dbReference type="ChEBI" id="CHEBI:15377"/>
        <dbReference type="ChEBI" id="CHEBI:16044"/>
        <dbReference type="ChEBI" id="CHEBI:29950"/>
        <dbReference type="ChEBI" id="CHEBI:44120"/>
        <dbReference type="ChEBI" id="CHEBI:50058"/>
        <dbReference type="EC" id="1.8.4.11"/>
    </reaction>
</comment>
<dbReference type="RefSeq" id="WP_084881124.1">
    <property type="nucleotide sequence ID" value="NZ_JAGGMY010000004.1"/>
</dbReference>
<dbReference type="GO" id="GO:0033744">
    <property type="term" value="F:L-methionine:thioredoxin-disulfide S-oxidoreductase activity"/>
    <property type="evidence" value="ECO:0007669"/>
    <property type="project" value="RHEA"/>
</dbReference>
<accession>A0A1X1EGV3</accession>
<evidence type="ECO:0000313" key="6">
    <source>
        <dbReference type="EMBL" id="ORM88156.1"/>
    </source>
</evidence>
<dbReference type="HAMAP" id="MF_01401">
    <property type="entry name" value="MsrA"/>
    <property type="match status" value="1"/>
</dbReference>
<dbReference type="STRING" id="55209.HA50_29965"/>
<dbReference type="PANTHER" id="PTHR43774:SF1">
    <property type="entry name" value="PEPTIDE METHIONINE SULFOXIDE REDUCTASE MSRA 2"/>
    <property type="match status" value="1"/>
</dbReference>